<comment type="subcellular location">
    <subcellularLocation>
        <location evidence="1 5">Nucleus</location>
    </subcellularLocation>
</comment>
<dbReference type="HOGENOM" id="CLU_1283112_0_0_1"/>
<organism evidence="6 7">
    <name type="scientific">Phialophora macrospora</name>
    <dbReference type="NCBI Taxonomy" id="1851006"/>
    <lineage>
        <taxon>Eukaryota</taxon>
        <taxon>Fungi</taxon>
        <taxon>Dikarya</taxon>
        <taxon>Ascomycota</taxon>
        <taxon>Pezizomycotina</taxon>
        <taxon>Eurotiomycetes</taxon>
        <taxon>Chaetothyriomycetidae</taxon>
        <taxon>Chaetothyriales</taxon>
        <taxon>Herpotrichiellaceae</taxon>
        <taxon>Phialophora</taxon>
    </lineage>
</organism>
<keyword evidence="7" id="KW-1185">Reference proteome</keyword>
<reference evidence="6 7" key="1">
    <citation type="submission" date="2015-01" db="EMBL/GenBank/DDBJ databases">
        <title>The Genome Sequence of Capronia semiimmersa CBS27337.</title>
        <authorList>
            <consortium name="The Broad Institute Genomics Platform"/>
            <person name="Cuomo C."/>
            <person name="de Hoog S."/>
            <person name="Gorbushina A."/>
            <person name="Stielow B."/>
            <person name="Teixiera M."/>
            <person name="Abouelleil A."/>
            <person name="Chapman S.B."/>
            <person name="Priest M."/>
            <person name="Young S.K."/>
            <person name="Wortman J."/>
            <person name="Nusbaum C."/>
            <person name="Birren B."/>
        </authorList>
    </citation>
    <scope>NUCLEOTIDE SEQUENCE [LARGE SCALE GENOMIC DNA]</scope>
    <source>
        <strain evidence="6 7">CBS 27337</strain>
    </source>
</reference>
<name>A0A0D2DSC9_9EURO</name>
<protein>
    <recommendedName>
        <fullName evidence="8">Oxidoreductase FAD/NAD(P)-binding domain-containing protein</fullName>
    </recommendedName>
</protein>
<gene>
    <name evidence="6" type="ORF">PV04_07352</name>
</gene>
<sequence>MSMISAMHKAGGNRLGGMTMEVRVLYSARLEKNAETNQEEDILFASRLVEIANHWKHHEQVNFRYTQFITGGTPEEPTAGSEARLSFPAAIKTRFPERPEIYDQFSQIIQNYEKPSPNPVSWRTMHDQLSQLFNSAGAPDLLERYKEIDPGPGVQPTQYRRIQGNDLHEALGPEGRRGTVVVYVCGLPAMTDEFVDWFRKQRGMEERRVLCEKWW</sequence>
<evidence type="ECO:0008006" key="8">
    <source>
        <dbReference type="Google" id="ProtNLM"/>
    </source>
</evidence>
<evidence type="ECO:0000256" key="5">
    <source>
        <dbReference type="PROSITE-ProRule" id="PRU00810"/>
    </source>
</evidence>
<dbReference type="AlphaFoldDB" id="A0A0D2DSC9"/>
<dbReference type="InterPro" id="IPR039261">
    <property type="entry name" value="FNR_nucleotide-bd"/>
</dbReference>
<dbReference type="InterPro" id="IPR052128">
    <property type="entry name" value="Oxidoreductase_NAD-binding"/>
</dbReference>
<evidence type="ECO:0000256" key="3">
    <source>
        <dbReference type="ARBA" id="ARBA00023027"/>
    </source>
</evidence>
<evidence type="ECO:0000313" key="7">
    <source>
        <dbReference type="Proteomes" id="UP000054266"/>
    </source>
</evidence>
<dbReference type="Gene3D" id="3.40.50.80">
    <property type="entry name" value="Nucleotide-binding domain of ferredoxin-NADP reductase (FNR) module"/>
    <property type="match status" value="1"/>
</dbReference>
<dbReference type="GO" id="GO:0005634">
    <property type="term" value="C:nucleus"/>
    <property type="evidence" value="ECO:0007669"/>
    <property type="project" value="UniProtKB-SubCell"/>
</dbReference>
<dbReference type="PANTHER" id="PTHR46505:SF1">
    <property type="entry name" value="OXIDOREDUCTASE NAD-BINDING DOMAIN-CONTAINING PROTEIN 1"/>
    <property type="match status" value="1"/>
</dbReference>
<dbReference type="SUPFAM" id="SSF52343">
    <property type="entry name" value="Ferredoxin reductase-like, C-terminal NADP-linked domain"/>
    <property type="match status" value="1"/>
</dbReference>
<evidence type="ECO:0000256" key="2">
    <source>
        <dbReference type="ARBA" id="ARBA00023002"/>
    </source>
</evidence>
<dbReference type="GO" id="GO:0005739">
    <property type="term" value="C:mitochondrion"/>
    <property type="evidence" value="ECO:0007669"/>
    <property type="project" value="TreeGrafter"/>
</dbReference>
<accession>A0A0D2DSC9</accession>
<dbReference type="STRING" id="5601.A0A0D2DSC9"/>
<dbReference type="PANTHER" id="PTHR46505">
    <property type="entry name" value="OXIDOREDUCTASE NAD-BINDING DOMAIN-CONTAINING PROTEIN 1"/>
    <property type="match status" value="1"/>
</dbReference>
<evidence type="ECO:0000256" key="1">
    <source>
        <dbReference type="ARBA" id="ARBA00004123"/>
    </source>
</evidence>
<proteinExistence type="predicted"/>
<dbReference type="InterPro" id="IPR003822">
    <property type="entry name" value="PAH"/>
</dbReference>
<dbReference type="Gene3D" id="1.20.1160.11">
    <property type="entry name" value="Paired amphipathic helix"/>
    <property type="match status" value="1"/>
</dbReference>
<keyword evidence="3" id="KW-0520">NAD</keyword>
<dbReference type="SUPFAM" id="SSF47762">
    <property type="entry name" value="PAH2 domain"/>
    <property type="match status" value="1"/>
</dbReference>
<dbReference type="GO" id="GO:0016491">
    <property type="term" value="F:oxidoreductase activity"/>
    <property type="evidence" value="ECO:0007669"/>
    <property type="project" value="UniProtKB-KW"/>
</dbReference>
<dbReference type="GO" id="GO:0006355">
    <property type="term" value="P:regulation of DNA-templated transcription"/>
    <property type="evidence" value="ECO:0007669"/>
    <property type="project" value="InterPro"/>
</dbReference>
<evidence type="ECO:0000313" key="6">
    <source>
        <dbReference type="EMBL" id="KIW65067.1"/>
    </source>
</evidence>
<keyword evidence="4 5" id="KW-0539">Nucleus</keyword>
<dbReference type="PROSITE" id="PS51477">
    <property type="entry name" value="PAH"/>
    <property type="match status" value="1"/>
</dbReference>
<dbReference type="Proteomes" id="UP000054266">
    <property type="component" value="Unassembled WGS sequence"/>
</dbReference>
<keyword evidence="2" id="KW-0560">Oxidoreductase</keyword>
<evidence type="ECO:0000256" key="4">
    <source>
        <dbReference type="ARBA" id="ARBA00023242"/>
    </source>
</evidence>
<dbReference type="EMBL" id="KN846960">
    <property type="protein sequence ID" value="KIW65067.1"/>
    <property type="molecule type" value="Genomic_DNA"/>
</dbReference>
<dbReference type="EMBL" id="KN846960">
    <property type="protein sequence ID" value="KIW65066.1"/>
    <property type="molecule type" value="Genomic_DNA"/>
</dbReference>
<dbReference type="InterPro" id="IPR036600">
    <property type="entry name" value="PAH_sf"/>
</dbReference>